<dbReference type="RefSeq" id="WP_120977064.1">
    <property type="nucleotide sequence ID" value="NZ_RBZM01000005.1"/>
</dbReference>
<comment type="caution">
    <text evidence="2">The sequence shown here is derived from an EMBL/GenBank/DDBJ whole genome shotgun (WGS) entry which is preliminary data.</text>
</comment>
<proteinExistence type="predicted"/>
<protein>
    <submittedName>
        <fullName evidence="2">DUF302 domain-containing protein</fullName>
    </submittedName>
</protein>
<dbReference type="OrthoDB" id="9791067at2"/>
<dbReference type="InterPro" id="IPR005180">
    <property type="entry name" value="DUF302"/>
</dbReference>
<organism evidence="2 3">
    <name type="scientific">Cohnella endophytica</name>
    <dbReference type="NCBI Taxonomy" id="2419778"/>
    <lineage>
        <taxon>Bacteria</taxon>
        <taxon>Bacillati</taxon>
        <taxon>Bacillota</taxon>
        <taxon>Bacilli</taxon>
        <taxon>Bacillales</taxon>
        <taxon>Paenibacillaceae</taxon>
        <taxon>Cohnella</taxon>
    </lineage>
</organism>
<accession>A0A494XTY6</accession>
<dbReference type="Pfam" id="PF03625">
    <property type="entry name" value="DUF302"/>
    <property type="match status" value="1"/>
</dbReference>
<gene>
    <name evidence="2" type="ORF">D7Z26_11665</name>
</gene>
<keyword evidence="3" id="KW-1185">Reference proteome</keyword>
<dbReference type="PIRSF" id="PIRSF021774">
    <property type="entry name" value="UCP021774"/>
    <property type="match status" value="1"/>
</dbReference>
<dbReference type="InterPro" id="IPR035923">
    <property type="entry name" value="TT1751-like_sf"/>
</dbReference>
<dbReference type="CDD" id="cd14797">
    <property type="entry name" value="DUF302"/>
    <property type="match status" value="1"/>
</dbReference>
<sequence>MEFHYTVESSQSLDDTIVMLERELAERKFGVLWHFDLAAKLREKGQAIAGEYRVLEVCNPAEAANILGLNELAGYFLPCKIVVYGIEGKTRIGLPKPTVLIGVLGDDALKSIADHVEATLVEAIDRCVAQ</sequence>
<dbReference type="InterPro" id="IPR016796">
    <property type="entry name" value="UCP021774"/>
</dbReference>
<feature type="domain" description="DUF302" evidence="1">
    <location>
        <begin position="35"/>
        <end position="97"/>
    </location>
</feature>
<dbReference type="PANTHER" id="PTHR38342:SF1">
    <property type="entry name" value="SLR5037 PROTEIN"/>
    <property type="match status" value="1"/>
</dbReference>
<dbReference type="SUPFAM" id="SSF103247">
    <property type="entry name" value="TT1751-like"/>
    <property type="match status" value="1"/>
</dbReference>
<dbReference type="Proteomes" id="UP000282076">
    <property type="component" value="Unassembled WGS sequence"/>
</dbReference>
<evidence type="ECO:0000313" key="2">
    <source>
        <dbReference type="EMBL" id="RKP54040.1"/>
    </source>
</evidence>
<dbReference type="Gene3D" id="3.30.310.70">
    <property type="entry name" value="TT1751-like domain"/>
    <property type="match status" value="1"/>
</dbReference>
<evidence type="ECO:0000259" key="1">
    <source>
        <dbReference type="Pfam" id="PF03625"/>
    </source>
</evidence>
<reference evidence="2 3" key="1">
    <citation type="submission" date="2018-10" db="EMBL/GenBank/DDBJ databases">
        <title>Cohnella sp. M2MS4P-1, whole genome shotgun sequence.</title>
        <authorList>
            <person name="Tuo L."/>
        </authorList>
    </citation>
    <scope>NUCLEOTIDE SEQUENCE [LARGE SCALE GENOMIC DNA]</scope>
    <source>
        <strain evidence="2 3">M2MS4P-1</strain>
    </source>
</reference>
<dbReference type="EMBL" id="RBZM01000005">
    <property type="protein sequence ID" value="RKP54040.1"/>
    <property type="molecule type" value="Genomic_DNA"/>
</dbReference>
<name>A0A494XTY6_9BACL</name>
<dbReference type="PANTHER" id="PTHR38342">
    <property type="entry name" value="SLR5037 PROTEIN"/>
    <property type="match status" value="1"/>
</dbReference>
<dbReference type="AlphaFoldDB" id="A0A494XTY6"/>
<evidence type="ECO:0000313" key="3">
    <source>
        <dbReference type="Proteomes" id="UP000282076"/>
    </source>
</evidence>